<comment type="similarity">
    <text evidence="5">Belongs to the ABC transporter superfamily. ABCC family. CFTR transporter (TC 3.A.1.202) subfamily.</text>
</comment>
<evidence type="ECO:0000256" key="26">
    <source>
        <dbReference type="ARBA" id="ARBA00031358"/>
    </source>
</evidence>
<dbReference type="EMBL" id="MU826350">
    <property type="protein sequence ID" value="KAJ7381399.1"/>
    <property type="molecule type" value="Genomic_DNA"/>
</dbReference>
<sequence>MVNRSVNMDLSQKQQSSLPSPMAEASFFSRLTFWWLNGLFSKGYDRRLEPHDMYQVLQEDSAEKLVTDLQSEWYKEIAAAAFSSRKPSFGKAIAKFAWIELIFVGIFGFFNEAIRTVQPIFLLYLVSYFMPGSSVTKLEAYLYAMGVTLASMLSVVLHQLYFFHGHRTGMHMRIATTGCVYRKALRLGQGMYRSVTTGHVVNLISTDTQCFDRFVTYLHFVWITPVQMVVTMYLLWIQLGVSCFVPLALMLFLILYQSRLGRVFAMLRLKTARLTDERCKIMNEIISGMRVVKISTWELSFRKLINKVRRLEVSKIRKAQFLRALNMAIEFASSSIISCITFTTYVMLGNSLTAAKVFSSIAFLNALQRSVTRHFPPAVQKLNEAKITVKRIQAFLELDELNFEKILEKSNKSGNSGVVVKSVSCTWNQENNDKPTLKDISFEIEKAGLCMVVGPVGSGKSSLLMMMLGELRITKGSLCIKGRIGYVPQQAWVFSGSVRQNIVFGHTFEESRYDKVIRACSLEQDVELLPEGDLTLVGEKGVTLSGGQKARVCLARAVYYKADIYLLDDPLSAVDVRVGRKLFDECINGIIRECPRIIVTHQLQYLRNATEILYLEEGKICSRGSYTDLASAGIDLVSLLSVSNDDDDDNDSAIDDDLEPVQPSPVLDVVLRRGNGAKGVKAVNRWSTASSIDIETDFEVMANKAKEKPQVESEERPRGNIPTSLYLRYFRAGGNCVILLLLLVFCLGAQGAFTLSDWWLSQWSNSQGQDMFLFNFIQAATRESPNGQLSINNIYMIIYGGLVTGTLVLSFIRVLLFFHMTVHTSEKLHSHMFDAVIRAPIYFFDTNPIGIVLNRFSSDTAYMDTLIPETFFDFLQLGLLVVAVVIVNVMTMPFILVGLVPLILVFYCLRNYYLKTTREIKRLEATARSPVLSHLTTTLDGLSSIRTHNLQQLMIHEFNNCQDRHTEAWFLFIATSRWFAYRLDFLCMLFVFMASFTPLFIAERGEIDAGIVGLCLTYAVLLTGQFQWCVRQSAEVENQMTSVERIVELCHLESEGEWHGQVSLPDFWPELGLITGEGVSFKYHPTLPRVLKNINFCIRAQEKVGIVGRTGAGKSSLLSALLRLAESNGTIRIDGIDISELGLHDLRSKLSVIPQDPVLFSGTLRKNLDPFNEYCDADLWVALHE</sequence>
<organism evidence="34 35">
    <name type="scientific">Desmophyllum pertusum</name>
    <dbReference type="NCBI Taxonomy" id="174260"/>
    <lineage>
        <taxon>Eukaryota</taxon>
        <taxon>Metazoa</taxon>
        <taxon>Cnidaria</taxon>
        <taxon>Anthozoa</taxon>
        <taxon>Hexacorallia</taxon>
        <taxon>Scleractinia</taxon>
        <taxon>Caryophylliina</taxon>
        <taxon>Caryophylliidae</taxon>
        <taxon>Desmophyllum</taxon>
    </lineage>
</organism>
<evidence type="ECO:0000259" key="33">
    <source>
        <dbReference type="PROSITE" id="PS50929"/>
    </source>
</evidence>
<comment type="catalytic activity">
    <reaction evidence="28">
        <text>ATP + H2O + closed Cl(-) channel = ADP + phosphate + open Cl(-) channel.</text>
        <dbReference type="EC" id="5.6.1.6"/>
    </reaction>
</comment>
<dbReference type="EC" id="5.6.1.6" evidence="7"/>
<keyword evidence="11 31" id="KW-0812">Transmembrane</keyword>
<evidence type="ECO:0000256" key="10">
    <source>
        <dbReference type="ARBA" id="ARBA00022553"/>
    </source>
</evidence>
<dbReference type="InterPro" id="IPR011527">
    <property type="entry name" value="ABC1_TM_dom"/>
</dbReference>
<keyword evidence="21" id="KW-0868">Chloride</keyword>
<dbReference type="FunFam" id="3.40.50.300:FF:004162">
    <property type="entry name" value="ATP binding cassette subfamily C member 5"/>
    <property type="match status" value="1"/>
</dbReference>
<keyword evidence="23" id="KW-0407">Ion channel</keyword>
<dbReference type="PRINTS" id="PR01851">
    <property type="entry name" value="CYSFIBREGLTR"/>
</dbReference>
<keyword evidence="9" id="KW-0813">Transport</keyword>
<dbReference type="OrthoDB" id="6500128at2759"/>
<evidence type="ECO:0000313" key="35">
    <source>
        <dbReference type="Proteomes" id="UP001163046"/>
    </source>
</evidence>
<evidence type="ECO:0000256" key="30">
    <source>
        <dbReference type="ARBA" id="ARBA00048778"/>
    </source>
</evidence>
<dbReference type="InterPro" id="IPR003593">
    <property type="entry name" value="AAA+_ATPase"/>
</dbReference>
<evidence type="ECO:0000256" key="31">
    <source>
        <dbReference type="SAM" id="Phobius"/>
    </source>
</evidence>
<dbReference type="GO" id="GO:0016887">
    <property type="term" value="F:ATP hydrolysis activity"/>
    <property type="evidence" value="ECO:0007669"/>
    <property type="project" value="InterPro"/>
</dbReference>
<dbReference type="Gene3D" id="3.40.50.300">
    <property type="entry name" value="P-loop containing nucleotide triphosphate hydrolases"/>
    <property type="match status" value="2"/>
</dbReference>
<evidence type="ECO:0000256" key="27">
    <source>
        <dbReference type="ARBA" id="ARBA00033163"/>
    </source>
</evidence>
<evidence type="ECO:0000256" key="4">
    <source>
        <dbReference type="ARBA" id="ARBA00004520"/>
    </source>
</evidence>
<evidence type="ECO:0000256" key="17">
    <source>
        <dbReference type="ARBA" id="ARBA00023065"/>
    </source>
</evidence>
<dbReference type="InterPro" id="IPR050173">
    <property type="entry name" value="ABC_transporter_C-like"/>
</dbReference>
<keyword evidence="10" id="KW-0597">Phosphoprotein</keyword>
<keyword evidence="17" id="KW-0406">Ion transport</keyword>
<dbReference type="SUPFAM" id="SSF90123">
    <property type="entry name" value="ABC transporter transmembrane region"/>
    <property type="match status" value="2"/>
</dbReference>
<dbReference type="InterPro" id="IPR027417">
    <property type="entry name" value="P-loop_NTPase"/>
</dbReference>
<keyword evidence="18 31" id="KW-0472">Membrane</keyword>
<evidence type="ECO:0000256" key="23">
    <source>
        <dbReference type="ARBA" id="ARBA00023303"/>
    </source>
</evidence>
<dbReference type="GO" id="GO:0140359">
    <property type="term" value="F:ABC-type transporter activity"/>
    <property type="evidence" value="ECO:0007669"/>
    <property type="project" value="InterPro"/>
</dbReference>
<dbReference type="GO" id="GO:0034707">
    <property type="term" value="C:chloride channel complex"/>
    <property type="evidence" value="ECO:0007669"/>
    <property type="project" value="UniProtKB-KW"/>
</dbReference>
<proteinExistence type="inferred from homology"/>
<dbReference type="AlphaFoldDB" id="A0A9W9ZJZ3"/>
<dbReference type="FunFam" id="3.40.50.300:FF:001726">
    <property type="entry name" value="Multidrug resistance-associated protein 4"/>
    <property type="match status" value="1"/>
</dbReference>
<feature type="transmembrane region" description="Helical" evidence="31">
    <location>
        <begin position="877"/>
        <end position="909"/>
    </location>
</feature>
<protein>
    <recommendedName>
        <fullName evidence="8">Cystic fibrosis transmembrane conductance regulator</fullName>
        <ecNumber evidence="7">5.6.1.6</ecNumber>
    </recommendedName>
    <alternativeName>
        <fullName evidence="25">ATP-binding cassette sub-family C member 7</fullName>
    </alternativeName>
    <alternativeName>
        <fullName evidence="26">Channel conductance-controlling ATPase</fullName>
    </alternativeName>
    <alternativeName>
        <fullName evidence="27">cAMP-dependent chloride channel</fullName>
    </alternativeName>
</protein>
<dbReference type="FunFam" id="1.20.1560.10:FF:000014">
    <property type="entry name" value="Multidrug resistance-associated protein member 4"/>
    <property type="match status" value="1"/>
</dbReference>
<evidence type="ECO:0000256" key="2">
    <source>
        <dbReference type="ARBA" id="ARBA00004424"/>
    </source>
</evidence>
<comment type="caution">
    <text evidence="34">The sequence shown here is derived from an EMBL/GenBank/DDBJ whole genome shotgun (WGS) entry which is preliminary data.</text>
</comment>
<dbReference type="InterPro" id="IPR003439">
    <property type="entry name" value="ABC_transporter-like_ATP-bd"/>
</dbReference>
<evidence type="ECO:0000256" key="1">
    <source>
        <dbReference type="ARBA" id="ARBA00004195"/>
    </source>
</evidence>
<dbReference type="PROSITE" id="PS50893">
    <property type="entry name" value="ABC_TRANSPORTER_2"/>
    <property type="match status" value="1"/>
</dbReference>
<dbReference type="GO" id="GO:0055038">
    <property type="term" value="C:recycling endosome membrane"/>
    <property type="evidence" value="ECO:0007669"/>
    <property type="project" value="UniProtKB-SubCell"/>
</dbReference>
<feature type="domain" description="ABC transporter" evidence="32">
    <location>
        <begin position="418"/>
        <end position="642"/>
    </location>
</feature>
<keyword evidence="14" id="KW-0256">Endoplasmic reticulum</keyword>
<evidence type="ECO:0000256" key="21">
    <source>
        <dbReference type="ARBA" id="ARBA00023214"/>
    </source>
</evidence>
<dbReference type="InterPro" id="IPR017871">
    <property type="entry name" value="ABC_transporter-like_CS"/>
</dbReference>
<dbReference type="PROSITE" id="PS50929">
    <property type="entry name" value="ABC_TM1F"/>
    <property type="match status" value="2"/>
</dbReference>
<keyword evidence="15" id="KW-0067">ATP-binding</keyword>
<gene>
    <name evidence="34" type="primary">ABCC4_2</name>
    <name evidence="34" type="ORF">OS493_001533</name>
</gene>
<feature type="transmembrane region" description="Helical" evidence="31">
    <location>
        <begin position="732"/>
        <end position="753"/>
    </location>
</feature>
<keyword evidence="35" id="KW-1185">Reference proteome</keyword>
<dbReference type="Gene3D" id="1.20.1560.10">
    <property type="entry name" value="ABC transporter type 1, transmembrane domain"/>
    <property type="match status" value="2"/>
</dbReference>
<evidence type="ECO:0000256" key="9">
    <source>
        <dbReference type="ARBA" id="ARBA00022448"/>
    </source>
</evidence>
<evidence type="ECO:0000256" key="5">
    <source>
        <dbReference type="ARBA" id="ARBA00009118"/>
    </source>
</evidence>
<evidence type="ECO:0000256" key="25">
    <source>
        <dbReference type="ARBA" id="ARBA00029720"/>
    </source>
</evidence>
<dbReference type="CDD" id="cd18594">
    <property type="entry name" value="ABC_6TM_CFTR_D1"/>
    <property type="match status" value="1"/>
</dbReference>
<comment type="similarity">
    <text evidence="6">Belongs to the ABC transporter superfamily. ABCC family. Conjugate transporter (TC 3.A.1.208) subfamily.</text>
</comment>
<dbReference type="Pfam" id="PF00005">
    <property type="entry name" value="ABC_tran"/>
    <property type="match status" value="2"/>
</dbReference>
<dbReference type="PROSITE" id="PS00211">
    <property type="entry name" value="ABC_TRANSPORTER_1"/>
    <property type="match status" value="1"/>
</dbReference>
<feature type="transmembrane region" description="Helical" evidence="31">
    <location>
        <begin position="979"/>
        <end position="1001"/>
    </location>
</feature>
<keyword evidence="19" id="KW-0869">Chloride channel</keyword>
<feature type="transmembrane region" description="Helical" evidence="31">
    <location>
        <begin position="233"/>
        <end position="256"/>
    </location>
</feature>
<dbReference type="Pfam" id="PF00664">
    <property type="entry name" value="ABC_membrane"/>
    <property type="match status" value="2"/>
</dbReference>
<feature type="non-terminal residue" evidence="34">
    <location>
        <position position="1"/>
    </location>
</feature>
<evidence type="ECO:0000256" key="29">
    <source>
        <dbReference type="ARBA" id="ARBA00044653"/>
    </source>
</evidence>
<comment type="catalytic activity">
    <reaction evidence="29">
        <text>hydrogencarbonate(in) = hydrogencarbonate(out)</text>
        <dbReference type="Rhea" id="RHEA:28695"/>
        <dbReference type="ChEBI" id="CHEBI:17544"/>
    </reaction>
</comment>
<evidence type="ECO:0000256" key="15">
    <source>
        <dbReference type="ARBA" id="ARBA00022840"/>
    </source>
</evidence>
<evidence type="ECO:0000256" key="6">
    <source>
        <dbReference type="ARBA" id="ARBA00009726"/>
    </source>
</evidence>
<dbReference type="CDD" id="cd03250">
    <property type="entry name" value="ABCC_MRP_domain1"/>
    <property type="match status" value="1"/>
</dbReference>
<keyword evidence="20" id="KW-0325">Glycoprotein</keyword>
<evidence type="ECO:0000256" key="13">
    <source>
        <dbReference type="ARBA" id="ARBA00022753"/>
    </source>
</evidence>
<evidence type="ECO:0000256" key="18">
    <source>
        <dbReference type="ARBA" id="ARBA00023136"/>
    </source>
</evidence>
<feature type="transmembrane region" description="Helical" evidence="31">
    <location>
        <begin position="794"/>
        <end position="818"/>
    </location>
</feature>
<dbReference type="SUPFAM" id="SSF52540">
    <property type="entry name" value="P-loop containing nucleoside triphosphate hydrolases"/>
    <property type="match status" value="2"/>
</dbReference>
<feature type="transmembrane region" description="Helical" evidence="31">
    <location>
        <begin position="92"/>
        <end position="110"/>
    </location>
</feature>
<comment type="catalytic activity">
    <reaction evidence="30">
        <text>ATP + H2O = ADP + phosphate + H(+)</text>
        <dbReference type="Rhea" id="RHEA:13065"/>
        <dbReference type="ChEBI" id="CHEBI:15377"/>
        <dbReference type="ChEBI" id="CHEBI:15378"/>
        <dbReference type="ChEBI" id="CHEBI:30616"/>
        <dbReference type="ChEBI" id="CHEBI:43474"/>
        <dbReference type="ChEBI" id="CHEBI:456216"/>
    </reaction>
    <physiologicalReaction direction="left-to-right" evidence="30">
        <dbReference type="Rhea" id="RHEA:13066"/>
    </physiologicalReaction>
</comment>
<dbReference type="InterPro" id="IPR009147">
    <property type="entry name" value="CFTR/ABCC7"/>
</dbReference>
<comment type="catalytic activity">
    <reaction evidence="24">
        <text>chloride(in) = chloride(out)</text>
        <dbReference type="Rhea" id="RHEA:29823"/>
        <dbReference type="ChEBI" id="CHEBI:17996"/>
    </reaction>
</comment>
<dbReference type="PANTHER" id="PTHR24223:SF456">
    <property type="entry name" value="MULTIDRUG RESISTANCE-ASSOCIATED PROTEIN LETHAL(2)03659"/>
    <property type="match status" value="1"/>
</dbReference>
<evidence type="ECO:0000256" key="20">
    <source>
        <dbReference type="ARBA" id="ARBA00023180"/>
    </source>
</evidence>
<evidence type="ECO:0000259" key="32">
    <source>
        <dbReference type="PROSITE" id="PS50893"/>
    </source>
</evidence>
<dbReference type="GO" id="GO:0005260">
    <property type="term" value="F:intracellularly ATP-gated chloride channel activity"/>
    <property type="evidence" value="ECO:0007669"/>
    <property type="project" value="UniProtKB-EC"/>
</dbReference>
<dbReference type="GO" id="GO:0005789">
    <property type="term" value="C:endoplasmic reticulum membrane"/>
    <property type="evidence" value="ECO:0007669"/>
    <property type="project" value="UniProtKB-SubCell"/>
</dbReference>
<evidence type="ECO:0000256" key="11">
    <source>
        <dbReference type="ARBA" id="ARBA00022692"/>
    </source>
</evidence>
<feature type="domain" description="ABC transmembrane type-1" evidence="33">
    <location>
        <begin position="102"/>
        <end position="373"/>
    </location>
</feature>
<evidence type="ECO:0000256" key="22">
    <source>
        <dbReference type="ARBA" id="ARBA00023235"/>
    </source>
</evidence>
<feature type="transmembrane region" description="Helical" evidence="31">
    <location>
        <begin position="324"/>
        <end position="345"/>
    </location>
</feature>
<evidence type="ECO:0000256" key="14">
    <source>
        <dbReference type="ARBA" id="ARBA00022824"/>
    </source>
</evidence>
<evidence type="ECO:0000256" key="28">
    <source>
        <dbReference type="ARBA" id="ARBA00034073"/>
    </source>
</evidence>
<keyword evidence="13" id="KW-0967">Endosome</keyword>
<feature type="transmembrane region" description="Helical" evidence="31">
    <location>
        <begin position="140"/>
        <end position="163"/>
    </location>
</feature>
<dbReference type="SMART" id="SM00382">
    <property type="entry name" value="AAA"/>
    <property type="match status" value="1"/>
</dbReference>
<evidence type="ECO:0000313" key="34">
    <source>
        <dbReference type="EMBL" id="KAJ7381399.1"/>
    </source>
</evidence>
<dbReference type="InterPro" id="IPR036640">
    <property type="entry name" value="ABC1_TM_sf"/>
</dbReference>
<dbReference type="Proteomes" id="UP001163046">
    <property type="component" value="Unassembled WGS sequence"/>
</dbReference>
<keyword evidence="16 31" id="KW-1133">Transmembrane helix</keyword>
<evidence type="ECO:0000256" key="8">
    <source>
        <dbReference type="ARBA" id="ARBA00016668"/>
    </source>
</evidence>
<evidence type="ECO:0000256" key="24">
    <source>
        <dbReference type="ARBA" id="ARBA00024167"/>
    </source>
</evidence>
<dbReference type="FunFam" id="1.20.1560.10:FF:000026">
    <property type="entry name" value="Multidrug resistance-associated protein lethal(2)03659"/>
    <property type="match status" value="1"/>
</dbReference>
<accession>A0A9W9ZJZ3</accession>
<evidence type="ECO:0000256" key="16">
    <source>
        <dbReference type="ARBA" id="ARBA00022989"/>
    </source>
</evidence>
<keyword evidence="12" id="KW-0547">Nucleotide-binding</keyword>
<name>A0A9W9ZJZ3_9CNID</name>
<feature type="domain" description="ABC transmembrane type-1" evidence="33">
    <location>
        <begin position="740"/>
        <end position="1038"/>
    </location>
</feature>
<dbReference type="PANTHER" id="PTHR24223">
    <property type="entry name" value="ATP-BINDING CASSETTE SUB-FAMILY C"/>
    <property type="match status" value="1"/>
</dbReference>
<evidence type="ECO:0000256" key="12">
    <source>
        <dbReference type="ARBA" id="ARBA00022741"/>
    </source>
</evidence>
<keyword evidence="22" id="KW-0413">Isomerase</keyword>
<dbReference type="GO" id="GO:0016324">
    <property type="term" value="C:apical plasma membrane"/>
    <property type="evidence" value="ECO:0007669"/>
    <property type="project" value="UniProtKB-SubCell"/>
</dbReference>
<reference evidence="34" key="1">
    <citation type="submission" date="2023-01" db="EMBL/GenBank/DDBJ databases">
        <title>Genome assembly of the deep-sea coral Lophelia pertusa.</title>
        <authorList>
            <person name="Herrera S."/>
            <person name="Cordes E."/>
        </authorList>
    </citation>
    <scope>NUCLEOTIDE SEQUENCE</scope>
    <source>
        <strain evidence="34">USNM1676648</strain>
        <tissue evidence="34">Polyp</tissue>
    </source>
</reference>
<dbReference type="GO" id="GO:0031901">
    <property type="term" value="C:early endosome membrane"/>
    <property type="evidence" value="ECO:0007669"/>
    <property type="project" value="UniProtKB-SubCell"/>
</dbReference>
<evidence type="ECO:0000256" key="19">
    <source>
        <dbReference type="ARBA" id="ARBA00023173"/>
    </source>
</evidence>
<dbReference type="GO" id="GO:0005524">
    <property type="term" value="F:ATP binding"/>
    <property type="evidence" value="ECO:0007669"/>
    <property type="project" value="UniProtKB-KW"/>
</dbReference>
<comment type="subcellular location">
    <subcellularLocation>
        <location evidence="2">Apical cell membrane</location>
        <topology evidence="2">Multi-pass membrane protein</topology>
    </subcellularLocation>
    <subcellularLocation>
        <location evidence="4">Early endosome membrane</location>
        <topology evidence="4">Multi-pass membrane protein</topology>
    </subcellularLocation>
    <subcellularLocation>
        <location evidence="3">Endoplasmic reticulum membrane</location>
        <topology evidence="3">Multi-pass membrane protein</topology>
    </subcellularLocation>
    <subcellularLocation>
        <location evidence="1">Recycling endosome membrane</location>
        <topology evidence="1">Multi-pass membrane protein</topology>
    </subcellularLocation>
</comment>
<evidence type="ECO:0000256" key="7">
    <source>
        <dbReference type="ARBA" id="ARBA00012195"/>
    </source>
</evidence>
<evidence type="ECO:0000256" key="3">
    <source>
        <dbReference type="ARBA" id="ARBA00004477"/>
    </source>
</evidence>